<evidence type="ECO:0000256" key="11">
    <source>
        <dbReference type="ARBA" id="ARBA00023235"/>
    </source>
</evidence>
<dbReference type="EMBL" id="ADBJ01000018">
    <property type="protein sequence ID" value="EFA82840.1"/>
    <property type="molecule type" value="Genomic_DNA"/>
</dbReference>
<dbReference type="GO" id="GO:0006265">
    <property type="term" value="P:DNA topological change"/>
    <property type="evidence" value="ECO:0007669"/>
    <property type="project" value="UniProtKB-UniRule"/>
</dbReference>
<dbReference type="SUPFAM" id="SSF55874">
    <property type="entry name" value="ATPase domain of HSP90 chaperone/DNA topoisomerase II/histidine kinase"/>
    <property type="match status" value="1"/>
</dbReference>
<dbReference type="GO" id="GO:0003677">
    <property type="term" value="F:DNA binding"/>
    <property type="evidence" value="ECO:0007669"/>
    <property type="project" value="UniProtKB-UniRule"/>
</dbReference>
<feature type="compositionally biased region" description="Acidic residues" evidence="14">
    <location>
        <begin position="95"/>
        <end position="117"/>
    </location>
</feature>
<comment type="catalytic activity">
    <reaction evidence="1 12 13">
        <text>ATP-dependent breakage, passage and rejoining of double-stranded DNA.</text>
        <dbReference type="EC" id="5.6.2.2"/>
    </reaction>
</comment>
<dbReference type="EC" id="5.6.2.2" evidence="13"/>
<dbReference type="PANTHER" id="PTHR10169:SF38">
    <property type="entry name" value="DNA TOPOISOMERASE 2"/>
    <property type="match status" value="1"/>
</dbReference>
<dbReference type="InterPro" id="IPR020568">
    <property type="entry name" value="Ribosomal_Su5_D2-typ_SF"/>
</dbReference>
<dbReference type="CDD" id="cd16930">
    <property type="entry name" value="HATPase_TopII-like"/>
    <property type="match status" value="1"/>
</dbReference>
<dbReference type="Pfam" id="PF00204">
    <property type="entry name" value="DNA_gyraseB"/>
    <property type="match status" value="1"/>
</dbReference>
<dbReference type="Gene3D" id="1.10.268.10">
    <property type="entry name" value="Topoisomerase, domain 3"/>
    <property type="match status" value="1"/>
</dbReference>
<comment type="function">
    <text evidence="13">Control of topological states of DNA by transient breakage and subsequent rejoining of DNA strands. Topoisomerase II makes double-strand breaks.</text>
</comment>
<dbReference type="Pfam" id="PF00521">
    <property type="entry name" value="DNA_topoisoIV"/>
    <property type="match status" value="2"/>
</dbReference>
<dbReference type="STRING" id="670386.D3B7U7"/>
<dbReference type="PROSITE" id="PS00177">
    <property type="entry name" value="TOPOISOMERASE_II"/>
    <property type="match status" value="1"/>
</dbReference>
<dbReference type="Gene3D" id="3.30.565.10">
    <property type="entry name" value="Histidine kinase-like ATPase, C-terminal domain"/>
    <property type="match status" value="1"/>
</dbReference>
<dbReference type="InterPro" id="IPR036890">
    <property type="entry name" value="HATPase_C_sf"/>
</dbReference>
<dbReference type="GeneID" id="31360022"/>
<keyword evidence="11 12" id="KW-0413">Isomerase</keyword>
<feature type="region of interest" description="Disordered" evidence="14">
    <location>
        <begin position="1323"/>
        <end position="1524"/>
    </location>
</feature>
<gene>
    <name evidence="17" type="primary">top2</name>
    <name evidence="17" type="ORF">PPL_04535</name>
</gene>
<dbReference type="CDD" id="cd03365">
    <property type="entry name" value="TOPRIM_TopoIIA"/>
    <property type="match status" value="1"/>
</dbReference>
<dbReference type="InterPro" id="IPR013760">
    <property type="entry name" value="Topo_IIA-like_dom_sf"/>
</dbReference>
<dbReference type="InterPro" id="IPR034157">
    <property type="entry name" value="TOPRIM_TopoII"/>
</dbReference>
<feature type="domain" description="Toprim" evidence="15">
    <location>
        <begin position="568"/>
        <end position="682"/>
    </location>
</feature>
<keyword evidence="8" id="KW-0460">Magnesium</keyword>
<feature type="compositionally biased region" description="Basic and acidic residues" evidence="14">
    <location>
        <begin position="1323"/>
        <end position="1338"/>
    </location>
</feature>
<dbReference type="PROSITE" id="PS50880">
    <property type="entry name" value="TOPRIM"/>
    <property type="match status" value="1"/>
</dbReference>
<evidence type="ECO:0000256" key="3">
    <source>
        <dbReference type="ARBA" id="ARBA00001946"/>
    </source>
</evidence>
<dbReference type="GO" id="GO:0046872">
    <property type="term" value="F:metal ion binding"/>
    <property type="evidence" value="ECO:0007669"/>
    <property type="project" value="UniProtKB-KW"/>
</dbReference>
<dbReference type="Gene3D" id="3.30.230.10">
    <property type="match status" value="1"/>
</dbReference>
<keyword evidence="9 12" id="KW-0799">Topoisomerase</keyword>
<comment type="cofactor">
    <cofactor evidence="3">
        <name>Mg(2+)</name>
        <dbReference type="ChEBI" id="CHEBI:18420"/>
    </cofactor>
</comment>
<dbReference type="Gene3D" id="3.30.1490.30">
    <property type="match status" value="1"/>
</dbReference>
<evidence type="ECO:0000256" key="8">
    <source>
        <dbReference type="ARBA" id="ARBA00022842"/>
    </source>
</evidence>
<dbReference type="InterPro" id="IPR014721">
    <property type="entry name" value="Ribsml_uS5_D2-typ_fold_subgr"/>
</dbReference>
<keyword evidence="18" id="KW-1185">Reference proteome</keyword>
<feature type="region of interest" description="Disordered" evidence="14">
    <location>
        <begin position="1"/>
        <end position="135"/>
    </location>
</feature>
<dbReference type="InterPro" id="IPR002205">
    <property type="entry name" value="Topo_IIA_dom_A"/>
</dbReference>
<evidence type="ECO:0000256" key="10">
    <source>
        <dbReference type="ARBA" id="ARBA00023125"/>
    </source>
</evidence>
<proteinExistence type="inferred from homology"/>
<dbReference type="OMA" id="DVKPHMI"/>
<dbReference type="InterPro" id="IPR006171">
    <property type="entry name" value="TOPRIM_dom"/>
</dbReference>
<dbReference type="GO" id="GO:0005634">
    <property type="term" value="C:nucleus"/>
    <property type="evidence" value="ECO:0007669"/>
    <property type="project" value="TreeGrafter"/>
</dbReference>
<keyword evidence="5" id="KW-0479">Metal-binding</keyword>
<feature type="compositionally biased region" description="Acidic residues" evidence="14">
    <location>
        <begin position="1471"/>
        <end position="1486"/>
    </location>
</feature>
<feature type="active site" description="O-(5'-phospho-DNA)-tyrosine intermediate" evidence="12">
    <location>
        <position position="904"/>
    </location>
</feature>
<evidence type="ECO:0000313" key="18">
    <source>
        <dbReference type="Proteomes" id="UP000001396"/>
    </source>
</evidence>
<keyword evidence="10 12" id="KW-0238">DNA-binding</keyword>
<evidence type="ECO:0000256" key="13">
    <source>
        <dbReference type="RuleBase" id="RU362094"/>
    </source>
</evidence>
<dbReference type="SMART" id="SM00387">
    <property type="entry name" value="HATPase_c"/>
    <property type="match status" value="1"/>
</dbReference>
<dbReference type="FunFam" id="3.40.50.670:FF:000001">
    <property type="entry name" value="DNA topoisomerase 2"/>
    <property type="match status" value="2"/>
</dbReference>
<feature type="compositionally biased region" description="Acidic residues" evidence="14">
    <location>
        <begin position="1512"/>
        <end position="1524"/>
    </location>
</feature>
<reference evidence="17 18" key="1">
    <citation type="journal article" date="2011" name="Genome Res.">
        <title>Phylogeny-wide analysis of social amoeba genomes highlights ancient origins for complex intercellular communication.</title>
        <authorList>
            <person name="Heidel A.J."/>
            <person name="Lawal H.M."/>
            <person name="Felder M."/>
            <person name="Schilde C."/>
            <person name="Helps N.R."/>
            <person name="Tunggal B."/>
            <person name="Rivero F."/>
            <person name="John U."/>
            <person name="Schleicher M."/>
            <person name="Eichinger L."/>
            <person name="Platzer M."/>
            <person name="Noegel A.A."/>
            <person name="Schaap P."/>
            <person name="Gloeckner G."/>
        </authorList>
    </citation>
    <scope>NUCLEOTIDE SEQUENCE [LARGE SCALE GENOMIC DNA]</scope>
    <source>
        <strain evidence="18">ATCC 26659 / Pp 5 / PN500</strain>
    </source>
</reference>
<dbReference type="InterPro" id="IPR001241">
    <property type="entry name" value="Topo_IIA"/>
</dbReference>
<name>D3B7U7_HETP5</name>
<evidence type="ECO:0000256" key="6">
    <source>
        <dbReference type="ARBA" id="ARBA00022741"/>
    </source>
</evidence>
<dbReference type="Pfam" id="PF02518">
    <property type="entry name" value="HATPase_c"/>
    <property type="match status" value="1"/>
</dbReference>
<dbReference type="Pfam" id="PF01751">
    <property type="entry name" value="Toprim"/>
    <property type="match status" value="1"/>
</dbReference>
<dbReference type="GO" id="GO:0000712">
    <property type="term" value="P:resolution of meiotic recombination intermediates"/>
    <property type="evidence" value="ECO:0007669"/>
    <property type="project" value="TreeGrafter"/>
</dbReference>
<evidence type="ECO:0000256" key="14">
    <source>
        <dbReference type="SAM" id="MobiDB-lite"/>
    </source>
</evidence>
<dbReference type="Gene3D" id="3.40.50.670">
    <property type="match status" value="1"/>
</dbReference>
<dbReference type="InParanoid" id="D3B7U7"/>
<dbReference type="Proteomes" id="UP000001396">
    <property type="component" value="Unassembled WGS sequence"/>
</dbReference>
<dbReference type="SMART" id="SM00434">
    <property type="entry name" value="TOP4c"/>
    <property type="match status" value="1"/>
</dbReference>
<dbReference type="InterPro" id="IPR050634">
    <property type="entry name" value="DNA_Topoisomerase_II"/>
</dbReference>
<keyword evidence="6 13" id="KW-0547">Nucleotide-binding</keyword>
<sequence length="1524" mass="172901">MSDDEDWQSDVEEDSDDDWDEEPKKKTAAKKTTTAAAATKKKTTTAAAKKAKVVELDNSDDDDEPKPKKTTKAPKKPAAAPRKKAAAKKKKAESESELEDDSFVVPDDDDDDDDDESNNNNSRKQPTTNITKNVKSVDETYKRMELLDQILLRPDTYIGSTEKQEEELWIWENERMVRRKISYVPGLYKIFDEILVNAADNIQRPLQEGQKKMKQIKVEIDPEHNRIMVWNDGPGVPVEMHKKEQMYVPEMIFGHLLTSSNYDDSEKRLAGGRNGFGAKLANAFSTEFLVECADSGRRKLFKQTFKANLKNREKPEITTYSKATDYTQITFYPDLSKFGMLSMLDDDNVALLTKRVYDIAGCNPSLKVTLNGEDLNIKSFQSYIQLYFKSLEKAPEIYYERVSERWEIAIALSHEGQFNQVSFVNSICTPKGGTHVTHALNDVLAEIGKAVQKKHKSKAEIKPAFIKNHLFVFVNSLIENPAFDSQTKENLSTKITSFGSQCHPSEKFLKKIVESKSGIVDQIISYAKHKEEMAMLRNTTATTKKGSRLNIPKLDDANLAGTSHSEDCTLILTEGDSAKTLAVSGISVVGWDHYGCFPLRGKLLNVRESDARTMMTNEEIVNIINIMGLQHGKQYEDVKSLRYGHLMIMTDQDHDGSHIKGLLLNFIHHFWPSLLRIEGFLVEFVTPIIKATKGNKTIAFYTIPEYLAWREANNNGKGYEIKYYKGLGTSTEEEAKEYFSQLVNHKIDFEYDNGADDAIDKAFNKKRANDRKTWMDQYTPGAYLDQYGIKKVKITDFIDKELILFSIADCERSIPSIVDGFKTSQRKILFSCFKRNLKKEIKVAQLIGYVSEQSAYHHGDQSLASAIIGLAQTYVGANNINVLYPGGGFGSRLAGGKDSSAPRYINTRLEEIARTLFPEEDHALLSHLTDDGKRVQPKWYIPVIPMILVNGSKGIGTGWSSTIPNYNPRDLIENMKLLIEGKELKPIVPWYRGFKGTIELQTGKTSNFVAKGVWRKLDEYRLEITELPIESWTNDFKDLVQNLIDPQGKQKRKEAKEKIKQVKKGKATSTKVVKRKKKDEDDDEVVIADPIVKSMSNQGTVGSIHFIIETLKPVDEIDVNKTFKLEKKLAETNMTVFDEEGRIKQFETTTDIIKYFFKIRLEYYQKRKDYLCDKLEEEHRRLSNKARFILAVVNKELVIANVKRLDLVKKLKEMKFDQFSKKVGKKAEEQVKKSKVDKVEEELAVNSDQEEEGSDDEMEMDDDCRGYDYLLSLPLWSLTLERVKKIQEEREKKKVELDKLRGTAITTMYLLDLDKFSESLDKQDAEDQRLKDKGDKYKKSVKGKTALPRTRKAKAAPKKKTLDSDDDDDYEPAMPKKATTKKAAAAVEPKPIAPKPAAKRKKDEASPSLGCLCHQNDDSMDVDQDSFIVDDDDDDFVPPTKKVKETSKPAPPKPAPAKKKAAAKKKKVESESESDFISDQESEASDAETPPPKPRPTRTRNTLPKLNFFTSDDSDDAIGDDSDD</sequence>
<organism evidence="17 18">
    <name type="scientific">Heterostelium pallidum (strain ATCC 26659 / Pp 5 / PN500)</name>
    <name type="common">Cellular slime mold</name>
    <name type="synonym">Polysphondylium pallidum</name>
    <dbReference type="NCBI Taxonomy" id="670386"/>
    <lineage>
        <taxon>Eukaryota</taxon>
        <taxon>Amoebozoa</taxon>
        <taxon>Evosea</taxon>
        <taxon>Eumycetozoa</taxon>
        <taxon>Dictyostelia</taxon>
        <taxon>Acytosteliales</taxon>
        <taxon>Acytosteliaceae</taxon>
        <taxon>Heterostelium</taxon>
    </lineage>
</organism>
<dbReference type="InterPro" id="IPR013759">
    <property type="entry name" value="Topo_IIA_B_C"/>
</dbReference>
<feature type="compositionally biased region" description="Basic residues" evidence="14">
    <location>
        <begin position="1349"/>
        <end position="1359"/>
    </location>
</feature>
<feature type="compositionally biased region" description="Acidic residues" evidence="14">
    <location>
        <begin position="1"/>
        <end position="21"/>
    </location>
</feature>
<evidence type="ECO:0000256" key="1">
    <source>
        <dbReference type="ARBA" id="ARBA00000185"/>
    </source>
</evidence>
<accession>D3B7U7</accession>
<evidence type="ECO:0000313" key="17">
    <source>
        <dbReference type="EMBL" id="EFA82840.1"/>
    </source>
</evidence>
<dbReference type="PROSITE" id="PS52040">
    <property type="entry name" value="TOPO_IIA"/>
    <property type="match status" value="1"/>
</dbReference>
<dbReference type="CDD" id="cd03481">
    <property type="entry name" value="TopoIIA_Trans_ScTopoIIA"/>
    <property type="match status" value="1"/>
</dbReference>
<dbReference type="FunFam" id="3.30.565.10:FF:000004">
    <property type="entry name" value="DNA topoisomerase 2"/>
    <property type="match status" value="1"/>
</dbReference>
<dbReference type="InterPro" id="IPR013757">
    <property type="entry name" value="Topo_IIA_A_a_sf"/>
</dbReference>
<dbReference type="RefSeq" id="XP_020434957.1">
    <property type="nucleotide sequence ID" value="XM_020575437.1"/>
</dbReference>
<dbReference type="InterPro" id="IPR013506">
    <property type="entry name" value="Topo_IIA_bsu_dom2"/>
</dbReference>
<dbReference type="Pfam" id="PF16898">
    <property type="entry name" value="TOPRIM_C"/>
    <property type="match status" value="1"/>
</dbReference>
<dbReference type="InterPro" id="IPR018522">
    <property type="entry name" value="TopoIIA_CS"/>
</dbReference>
<dbReference type="SUPFAM" id="SSF54211">
    <property type="entry name" value="Ribosomal protein S5 domain 2-like"/>
    <property type="match status" value="1"/>
</dbReference>
<dbReference type="SMART" id="SM00433">
    <property type="entry name" value="TOP2c"/>
    <property type="match status" value="1"/>
</dbReference>
<dbReference type="PRINTS" id="PR01158">
    <property type="entry name" value="TOPISMRASEII"/>
</dbReference>
<dbReference type="PRINTS" id="PR00418">
    <property type="entry name" value="TPI2FAMILY"/>
</dbReference>
<evidence type="ECO:0000256" key="5">
    <source>
        <dbReference type="ARBA" id="ARBA00022723"/>
    </source>
</evidence>
<comment type="subunit">
    <text evidence="13">Homodimer.</text>
</comment>
<comment type="cofactor">
    <cofactor evidence="2">
        <name>Ca(2+)</name>
        <dbReference type="ChEBI" id="CHEBI:29108"/>
    </cofactor>
</comment>
<feature type="compositionally biased region" description="Basic residues" evidence="14">
    <location>
        <begin position="68"/>
        <end position="91"/>
    </location>
</feature>
<dbReference type="SUPFAM" id="SSF56719">
    <property type="entry name" value="Type II DNA topoisomerase"/>
    <property type="match status" value="1"/>
</dbReference>
<dbReference type="InterPro" id="IPR003594">
    <property type="entry name" value="HATPase_dom"/>
</dbReference>
<feature type="compositionally biased region" description="Low complexity" evidence="14">
    <location>
        <begin position="30"/>
        <end position="48"/>
    </location>
</feature>
<keyword evidence="7 13" id="KW-0067">ATP-binding</keyword>
<evidence type="ECO:0000256" key="12">
    <source>
        <dbReference type="PROSITE-ProRule" id="PRU01384"/>
    </source>
</evidence>
<evidence type="ECO:0000259" key="15">
    <source>
        <dbReference type="PROSITE" id="PS50880"/>
    </source>
</evidence>
<evidence type="ECO:0000259" key="16">
    <source>
        <dbReference type="PROSITE" id="PS52040"/>
    </source>
</evidence>
<dbReference type="InterPro" id="IPR001154">
    <property type="entry name" value="TopoII_euk"/>
</dbReference>
<evidence type="ECO:0000256" key="7">
    <source>
        <dbReference type="ARBA" id="ARBA00022840"/>
    </source>
</evidence>
<dbReference type="FunCoup" id="D3B7U7">
    <property type="interactions" value="694"/>
</dbReference>
<dbReference type="InterPro" id="IPR013758">
    <property type="entry name" value="Topo_IIA_A/C_ab"/>
</dbReference>
<feature type="compositionally biased region" description="Acidic residues" evidence="14">
    <location>
        <begin position="1418"/>
        <end position="1436"/>
    </location>
</feature>
<dbReference type="GO" id="GO:0005524">
    <property type="term" value="F:ATP binding"/>
    <property type="evidence" value="ECO:0007669"/>
    <property type="project" value="UniProtKB-UniRule"/>
</dbReference>
<evidence type="ECO:0000256" key="9">
    <source>
        <dbReference type="ARBA" id="ARBA00023029"/>
    </source>
</evidence>
<evidence type="ECO:0000256" key="2">
    <source>
        <dbReference type="ARBA" id="ARBA00001913"/>
    </source>
</evidence>
<dbReference type="FunFam" id="3.30.230.10:FF:000008">
    <property type="entry name" value="DNA topoisomerase 2"/>
    <property type="match status" value="1"/>
</dbReference>
<feature type="compositionally biased region" description="Low complexity" evidence="14">
    <location>
        <begin position="1372"/>
        <end position="1390"/>
    </location>
</feature>
<dbReference type="FunFam" id="3.90.199.10:FF:000002">
    <property type="entry name" value="DNA topoisomerase 2"/>
    <property type="match status" value="1"/>
</dbReference>
<feature type="domain" description="Topo IIA-type catalytic" evidence="16">
    <location>
        <begin position="814"/>
        <end position="1313"/>
    </location>
</feature>
<dbReference type="InterPro" id="IPR031660">
    <property type="entry name" value="TOPRIM_C"/>
</dbReference>
<dbReference type="GO" id="GO:0000819">
    <property type="term" value="P:sister chromatid segregation"/>
    <property type="evidence" value="ECO:0007669"/>
    <property type="project" value="TreeGrafter"/>
</dbReference>
<feature type="compositionally biased region" description="Basic residues" evidence="14">
    <location>
        <begin position="1456"/>
        <end position="1467"/>
    </location>
</feature>
<dbReference type="Gene3D" id="3.30.1360.40">
    <property type="match status" value="1"/>
</dbReference>
<dbReference type="FunFam" id="3.30.1490.30:FF:000001">
    <property type="entry name" value="DNA topoisomerase 2"/>
    <property type="match status" value="1"/>
</dbReference>
<comment type="caution">
    <text evidence="17">The sequence shown here is derived from an EMBL/GenBank/DDBJ whole genome shotgun (WGS) entry which is preliminary data.</text>
</comment>
<protein>
    <recommendedName>
        <fullName evidence="13">DNA topoisomerase 2</fullName>
        <ecNumber evidence="13">5.6.2.2</ecNumber>
    </recommendedName>
</protein>
<comment type="similarity">
    <text evidence="4 13">Belongs to the type II topoisomerase family.</text>
</comment>
<dbReference type="Gene3D" id="3.90.199.10">
    <property type="entry name" value="Topoisomerase II, domain 5"/>
    <property type="match status" value="1"/>
</dbReference>
<feature type="compositionally biased region" description="Polar residues" evidence="14">
    <location>
        <begin position="118"/>
        <end position="134"/>
    </location>
</feature>
<dbReference type="PANTHER" id="PTHR10169">
    <property type="entry name" value="DNA TOPOISOMERASE/GYRASE"/>
    <property type="match status" value="1"/>
</dbReference>
<dbReference type="GO" id="GO:0003918">
    <property type="term" value="F:DNA topoisomerase type II (double strand cut, ATP-hydrolyzing) activity"/>
    <property type="evidence" value="ECO:0007669"/>
    <property type="project" value="UniProtKB-UniRule"/>
</dbReference>
<evidence type="ECO:0000256" key="4">
    <source>
        <dbReference type="ARBA" id="ARBA00011080"/>
    </source>
</evidence>